<comment type="subcellular location">
    <subcellularLocation>
        <location evidence="1">Cell membrane</location>
        <topology evidence="1">Multi-pass membrane protein</topology>
    </subcellularLocation>
</comment>
<dbReference type="EMBL" id="JAEMHK010000020">
    <property type="protein sequence ID" value="MBJ6802492.1"/>
    <property type="molecule type" value="Genomic_DNA"/>
</dbReference>
<dbReference type="InterPro" id="IPR019127">
    <property type="entry name" value="Exosortase"/>
</dbReference>
<feature type="transmembrane region" description="Helical" evidence="8">
    <location>
        <begin position="24"/>
        <end position="46"/>
    </location>
</feature>
<name>A0ABS0YYC0_9BACT</name>
<evidence type="ECO:0000256" key="7">
    <source>
        <dbReference type="ARBA" id="ARBA00023136"/>
    </source>
</evidence>
<keyword evidence="2" id="KW-1003">Cell membrane</keyword>
<feature type="transmembrane region" description="Helical" evidence="8">
    <location>
        <begin position="156"/>
        <end position="174"/>
    </location>
</feature>
<feature type="transmembrane region" description="Helical" evidence="8">
    <location>
        <begin position="89"/>
        <end position="111"/>
    </location>
</feature>
<evidence type="ECO:0000313" key="9">
    <source>
        <dbReference type="EMBL" id="MBJ6802492.1"/>
    </source>
</evidence>
<dbReference type="NCBIfam" id="TIGR04178">
    <property type="entry name" value="exo_archaeo"/>
    <property type="match status" value="1"/>
</dbReference>
<keyword evidence="6 8" id="KW-1133">Transmembrane helix</keyword>
<evidence type="ECO:0000256" key="2">
    <source>
        <dbReference type="ARBA" id="ARBA00022475"/>
    </source>
</evidence>
<keyword evidence="3" id="KW-0645">Protease</keyword>
<dbReference type="RefSeq" id="WP_199396963.1">
    <property type="nucleotide sequence ID" value="NZ_JAEMHK010000020.1"/>
</dbReference>
<evidence type="ECO:0000256" key="1">
    <source>
        <dbReference type="ARBA" id="ARBA00004651"/>
    </source>
</evidence>
<dbReference type="InterPro" id="IPR026392">
    <property type="entry name" value="Exo/Archaeosortase_dom"/>
</dbReference>
<organism evidence="9 10">
    <name type="scientific">Geomonas propionica</name>
    <dbReference type="NCBI Taxonomy" id="2798582"/>
    <lineage>
        <taxon>Bacteria</taxon>
        <taxon>Pseudomonadati</taxon>
        <taxon>Thermodesulfobacteriota</taxon>
        <taxon>Desulfuromonadia</taxon>
        <taxon>Geobacterales</taxon>
        <taxon>Geobacteraceae</taxon>
        <taxon>Geomonas</taxon>
    </lineage>
</organism>
<accession>A0ABS0YYC0</accession>
<sequence length="188" mass="20829">MAKETGNPGSLAAKDNSSRPFPPLLKTCLCFGGYMVLLHIVLWLAVPVWKGTDPLREFTTQTTSLFLNQLHIQNTVTGYSISLKNDTWLVTQECTAVNVLILFASFVLAYTASPRSKILALAAGIPFIVAANLTRLVTLGLLTDVFPNSAHFFHDFVWETVFVLLVIAMWLTWIKTVVMREENPSISG</sequence>
<evidence type="ECO:0000256" key="6">
    <source>
        <dbReference type="ARBA" id="ARBA00022989"/>
    </source>
</evidence>
<keyword evidence="10" id="KW-1185">Reference proteome</keyword>
<evidence type="ECO:0000256" key="8">
    <source>
        <dbReference type="SAM" id="Phobius"/>
    </source>
</evidence>
<reference evidence="9 10" key="1">
    <citation type="submission" date="2020-12" db="EMBL/GenBank/DDBJ databases">
        <title>Geomonas sp. Red259, isolated from paddy soil.</title>
        <authorList>
            <person name="Xu Z."/>
            <person name="Zhang Z."/>
            <person name="Masuda Y."/>
            <person name="Itoh H."/>
            <person name="Senoo K."/>
        </authorList>
    </citation>
    <scope>NUCLEOTIDE SEQUENCE [LARGE SCALE GENOMIC DNA]</scope>
    <source>
        <strain evidence="9 10">Red259</strain>
    </source>
</reference>
<gene>
    <name evidence="9" type="ORF">JFN90_20375</name>
</gene>
<dbReference type="Pfam" id="PF09721">
    <property type="entry name" value="Exosortase_EpsH"/>
    <property type="match status" value="1"/>
</dbReference>
<evidence type="ECO:0000256" key="4">
    <source>
        <dbReference type="ARBA" id="ARBA00022692"/>
    </source>
</evidence>
<keyword evidence="5" id="KW-0378">Hydrolase</keyword>
<evidence type="ECO:0000256" key="5">
    <source>
        <dbReference type="ARBA" id="ARBA00022801"/>
    </source>
</evidence>
<evidence type="ECO:0000313" key="10">
    <source>
        <dbReference type="Proteomes" id="UP000641025"/>
    </source>
</evidence>
<keyword evidence="4 8" id="KW-0812">Transmembrane</keyword>
<proteinExistence type="predicted"/>
<keyword evidence="7 8" id="KW-0472">Membrane</keyword>
<protein>
    <submittedName>
        <fullName evidence="9">Archaeosortase/exosortase family protein</fullName>
    </submittedName>
</protein>
<feature type="transmembrane region" description="Helical" evidence="8">
    <location>
        <begin position="118"/>
        <end position="136"/>
    </location>
</feature>
<dbReference type="Proteomes" id="UP000641025">
    <property type="component" value="Unassembled WGS sequence"/>
</dbReference>
<comment type="caution">
    <text evidence="9">The sequence shown here is derived from an EMBL/GenBank/DDBJ whole genome shotgun (WGS) entry which is preliminary data.</text>
</comment>
<evidence type="ECO:0000256" key="3">
    <source>
        <dbReference type="ARBA" id="ARBA00022670"/>
    </source>
</evidence>